<dbReference type="InterPro" id="IPR035093">
    <property type="entry name" value="RelE/ParE_toxin_dom_sf"/>
</dbReference>
<dbReference type="AlphaFoldDB" id="A0A1G2LSY5"/>
<sequence length="87" mass="10242">MTRIFFRPKALAGLGVAPRKYQLIINEAIRILEQGLFPPHTKKLEDSMDGYRTRVGRWRILFTLKSGEIEVVDIFLKKGKSDYKRRY</sequence>
<name>A0A1G2LSY5_9BACT</name>
<reference evidence="1 2" key="1">
    <citation type="journal article" date="2016" name="Nat. Commun.">
        <title>Thousands of microbial genomes shed light on interconnected biogeochemical processes in an aquifer system.</title>
        <authorList>
            <person name="Anantharaman K."/>
            <person name="Brown C.T."/>
            <person name="Hug L.A."/>
            <person name="Sharon I."/>
            <person name="Castelle C.J."/>
            <person name="Probst A.J."/>
            <person name="Thomas B.C."/>
            <person name="Singh A."/>
            <person name="Wilkins M.J."/>
            <person name="Karaoz U."/>
            <person name="Brodie E.L."/>
            <person name="Williams K.H."/>
            <person name="Hubbard S.S."/>
            <person name="Banfield J.F."/>
        </authorList>
    </citation>
    <scope>NUCLEOTIDE SEQUENCE [LARGE SCALE GENOMIC DNA]</scope>
</reference>
<gene>
    <name evidence="1" type="ORF">A3G49_01515</name>
</gene>
<proteinExistence type="predicted"/>
<organism evidence="1 2">
    <name type="scientific">Candidatus Sungbacteria bacterium RIFCSPLOWO2_12_FULL_41_11</name>
    <dbReference type="NCBI Taxonomy" id="1802286"/>
    <lineage>
        <taxon>Bacteria</taxon>
        <taxon>Candidatus Sungiibacteriota</taxon>
    </lineage>
</organism>
<protein>
    <recommendedName>
        <fullName evidence="3">Plasmid stabilization protein</fullName>
    </recommendedName>
</protein>
<comment type="caution">
    <text evidence="1">The sequence shown here is derived from an EMBL/GenBank/DDBJ whole genome shotgun (WGS) entry which is preliminary data.</text>
</comment>
<dbReference type="SUPFAM" id="SSF143011">
    <property type="entry name" value="RelE-like"/>
    <property type="match status" value="1"/>
</dbReference>
<evidence type="ECO:0008006" key="3">
    <source>
        <dbReference type="Google" id="ProtNLM"/>
    </source>
</evidence>
<accession>A0A1G2LSY5</accession>
<dbReference type="Gene3D" id="3.30.2310.20">
    <property type="entry name" value="RelE-like"/>
    <property type="match status" value="1"/>
</dbReference>
<dbReference type="Proteomes" id="UP000177171">
    <property type="component" value="Unassembled WGS sequence"/>
</dbReference>
<evidence type="ECO:0000313" key="2">
    <source>
        <dbReference type="Proteomes" id="UP000177171"/>
    </source>
</evidence>
<evidence type="ECO:0000313" key="1">
    <source>
        <dbReference type="EMBL" id="OHA13901.1"/>
    </source>
</evidence>
<dbReference type="EMBL" id="MHQY01000015">
    <property type="protein sequence ID" value="OHA13901.1"/>
    <property type="molecule type" value="Genomic_DNA"/>
</dbReference>